<dbReference type="EMBL" id="LGRX02024254">
    <property type="protein sequence ID" value="KAK3254040.1"/>
    <property type="molecule type" value="Genomic_DNA"/>
</dbReference>
<dbReference type="Proteomes" id="UP001190700">
    <property type="component" value="Unassembled WGS sequence"/>
</dbReference>
<comment type="caution">
    <text evidence="2">The sequence shown here is derived from an EMBL/GenBank/DDBJ whole genome shotgun (WGS) entry which is preliminary data.</text>
</comment>
<reference evidence="2 3" key="1">
    <citation type="journal article" date="2015" name="Genome Biol. Evol.">
        <title>Comparative Genomics of a Bacterivorous Green Alga Reveals Evolutionary Causalities and Consequences of Phago-Mixotrophic Mode of Nutrition.</title>
        <authorList>
            <person name="Burns J.A."/>
            <person name="Paasch A."/>
            <person name="Narechania A."/>
            <person name="Kim E."/>
        </authorList>
    </citation>
    <scope>NUCLEOTIDE SEQUENCE [LARGE SCALE GENOMIC DNA]</scope>
    <source>
        <strain evidence="2 3">PLY_AMNH</strain>
    </source>
</reference>
<protein>
    <submittedName>
        <fullName evidence="2">Uncharacterized protein</fullName>
    </submittedName>
</protein>
<dbReference type="AlphaFoldDB" id="A0AAE0CHL0"/>
<keyword evidence="3" id="KW-1185">Reference proteome</keyword>
<name>A0AAE0CHL0_9CHLO</name>
<feature type="region of interest" description="Disordered" evidence="1">
    <location>
        <begin position="1"/>
        <end position="23"/>
    </location>
</feature>
<evidence type="ECO:0000313" key="2">
    <source>
        <dbReference type="EMBL" id="KAK3254040.1"/>
    </source>
</evidence>
<evidence type="ECO:0000313" key="3">
    <source>
        <dbReference type="Proteomes" id="UP001190700"/>
    </source>
</evidence>
<accession>A0AAE0CHL0</accession>
<gene>
    <name evidence="2" type="ORF">CYMTET_36732</name>
</gene>
<proteinExistence type="predicted"/>
<organism evidence="2 3">
    <name type="scientific">Cymbomonas tetramitiformis</name>
    <dbReference type="NCBI Taxonomy" id="36881"/>
    <lineage>
        <taxon>Eukaryota</taxon>
        <taxon>Viridiplantae</taxon>
        <taxon>Chlorophyta</taxon>
        <taxon>Pyramimonadophyceae</taxon>
        <taxon>Pyramimonadales</taxon>
        <taxon>Pyramimonadaceae</taxon>
        <taxon>Cymbomonas</taxon>
    </lineage>
</organism>
<evidence type="ECO:0000256" key="1">
    <source>
        <dbReference type="SAM" id="MobiDB-lite"/>
    </source>
</evidence>
<sequence>MSNRVHSDPATAKNAYSADEPDMSLAERFPLPDTPARHLWAKVKYAIENDPDLRREMRIQRVMFGGARRSSIPR</sequence>